<accession>A0A6J6YKK9</accession>
<protein>
    <submittedName>
        <fullName evidence="2">Unannotated protein</fullName>
    </submittedName>
</protein>
<organism evidence="2">
    <name type="scientific">freshwater metagenome</name>
    <dbReference type="NCBI Taxonomy" id="449393"/>
    <lineage>
        <taxon>unclassified sequences</taxon>
        <taxon>metagenomes</taxon>
        <taxon>ecological metagenomes</taxon>
    </lineage>
</organism>
<name>A0A6J6YKK9_9ZZZZ</name>
<gene>
    <name evidence="2" type="ORF">UFOPK2992_01519</name>
</gene>
<feature type="compositionally biased region" description="Basic and acidic residues" evidence="1">
    <location>
        <begin position="76"/>
        <end position="95"/>
    </location>
</feature>
<dbReference type="EMBL" id="CAFAAI010000291">
    <property type="protein sequence ID" value="CAB4810081.1"/>
    <property type="molecule type" value="Genomic_DNA"/>
</dbReference>
<sequence>MTEGSFSTMPRPFMYTSVFAVPRSIARSRAMCYLLPFARFAGVLHALNDFTARLGRERIDMTTKARDTIVWPTTSNDEKGNGRYGHEAGHDDNSDGHCVPPLRCNDDWSATSCGAVTTLAPVPQSEPPCHTSCFQIGTLALSASIA</sequence>
<dbReference type="AlphaFoldDB" id="A0A6J6YKK9"/>
<feature type="region of interest" description="Disordered" evidence="1">
    <location>
        <begin position="72"/>
        <end position="95"/>
    </location>
</feature>
<evidence type="ECO:0000313" key="2">
    <source>
        <dbReference type="EMBL" id="CAB4810081.1"/>
    </source>
</evidence>
<evidence type="ECO:0000256" key="1">
    <source>
        <dbReference type="SAM" id="MobiDB-lite"/>
    </source>
</evidence>
<reference evidence="2" key="1">
    <citation type="submission" date="2020-05" db="EMBL/GenBank/DDBJ databases">
        <authorList>
            <person name="Chiriac C."/>
            <person name="Salcher M."/>
            <person name="Ghai R."/>
            <person name="Kavagutti S V."/>
        </authorList>
    </citation>
    <scope>NUCLEOTIDE SEQUENCE</scope>
</reference>
<proteinExistence type="predicted"/>